<proteinExistence type="predicted"/>
<feature type="domain" description="GFO/IDH/MocA-like oxidoreductase" evidence="2">
    <location>
        <begin position="160"/>
        <end position="236"/>
    </location>
</feature>
<dbReference type="InterPro" id="IPR051450">
    <property type="entry name" value="Gfo/Idh/MocA_Oxidoreductases"/>
</dbReference>
<dbReference type="InterPro" id="IPR000683">
    <property type="entry name" value="Gfo/Idh/MocA-like_OxRdtase_N"/>
</dbReference>
<dbReference type="SUPFAM" id="SSF51735">
    <property type="entry name" value="NAD(P)-binding Rossmann-fold domains"/>
    <property type="match status" value="1"/>
</dbReference>
<name>A0A154IJN6_RHILE</name>
<sequence length="345" mass="38619">MIGIAVVGYGYWGPNLVRNISEAAGAHLVSVCDLNVDRLAAVKSRYPAVTITDDFEEVLRDPRVDAIAIATPVFTHFKLAMQAMMAGKHVFVEKPMASTTEEASRMVEEATRRRVVLAVDHTFVHTGAVRKMRELVENGLGDMYYYDSVRVNLGLFQHDVSVIWDLAVHDLSILDHVVQERPVAVSATGMSHVLGEPENIAYLTLFFESKLIAHIHVNWLAPVKVRRTLIGGSNKMVVYDDLEPSEKIKVYDKGITLNPNSQAYGEKVHQMMVGYRSGDMWAPKLDMTEALKRELDQFVECIEQNSRPITDGHAGLRVVRILEAASRSLAQRGRIIELEEARRIA</sequence>
<evidence type="ECO:0000313" key="3">
    <source>
        <dbReference type="EMBL" id="KZB00774.1"/>
    </source>
</evidence>
<organism evidence="3">
    <name type="scientific">Rhizobium leguminosarum</name>
    <dbReference type="NCBI Taxonomy" id="384"/>
    <lineage>
        <taxon>Bacteria</taxon>
        <taxon>Pseudomonadati</taxon>
        <taxon>Pseudomonadota</taxon>
        <taxon>Alphaproteobacteria</taxon>
        <taxon>Hyphomicrobiales</taxon>
        <taxon>Rhizobiaceae</taxon>
        <taxon>Rhizobium/Agrobacterium group</taxon>
        <taxon>Rhizobium</taxon>
    </lineage>
</organism>
<dbReference type="AlphaFoldDB" id="A0A154IJN6"/>
<protein>
    <submittedName>
        <fullName evidence="3">Oxidoreductase</fullName>
    </submittedName>
</protein>
<comment type="caution">
    <text evidence="3">The sequence shown here is derived from an EMBL/GenBank/DDBJ whole genome shotgun (WGS) entry which is preliminary data.</text>
</comment>
<dbReference type="PANTHER" id="PTHR43377:SF6">
    <property type="entry name" value="GFO_IDH_MOCA-LIKE OXIDOREDUCTASE N-TERMINAL DOMAIN-CONTAINING PROTEIN"/>
    <property type="match status" value="1"/>
</dbReference>
<dbReference type="SUPFAM" id="SSF55347">
    <property type="entry name" value="Glyceraldehyde-3-phosphate dehydrogenase-like, C-terminal domain"/>
    <property type="match status" value="1"/>
</dbReference>
<evidence type="ECO:0000259" key="1">
    <source>
        <dbReference type="Pfam" id="PF01408"/>
    </source>
</evidence>
<dbReference type="RefSeq" id="WP_062941752.1">
    <property type="nucleotide sequence ID" value="NZ_CP171849.1"/>
</dbReference>
<evidence type="ECO:0000259" key="2">
    <source>
        <dbReference type="Pfam" id="PF22725"/>
    </source>
</evidence>
<dbReference type="GO" id="GO:0000166">
    <property type="term" value="F:nucleotide binding"/>
    <property type="evidence" value="ECO:0007669"/>
    <property type="project" value="InterPro"/>
</dbReference>
<dbReference type="Gene3D" id="3.40.50.720">
    <property type="entry name" value="NAD(P)-binding Rossmann-like Domain"/>
    <property type="match status" value="1"/>
</dbReference>
<dbReference type="PANTHER" id="PTHR43377">
    <property type="entry name" value="BILIVERDIN REDUCTASE A"/>
    <property type="match status" value="1"/>
</dbReference>
<dbReference type="Gene3D" id="3.30.360.10">
    <property type="entry name" value="Dihydrodipicolinate Reductase, domain 2"/>
    <property type="match status" value="1"/>
</dbReference>
<dbReference type="Pfam" id="PF01408">
    <property type="entry name" value="GFO_IDH_MocA"/>
    <property type="match status" value="1"/>
</dbReference>
<dbReference type="InterPro" id="IPR055170">
    <property type="entry name" value="GFO_IDH_MocA-like_dom"/>
</dbReference>
<accession>A0A154IJN6</accession>
<reference evidence="3" key="1">
    <citation type="submission" date="2016-03" db="EMBL/GenBank/DDBJ databases">
        <title>Microsymbionts genomes from the relict species Vavilovia formosa.</title>
        <authorList>
            <person name="Chirak E."/>
            <person name="Kimeklis A."/>
            <person name="Kopat V."/>
            <person name="Andronov E."/>
        </authorList>
    </citation>
    <scope>NUCLEOTIDE SEQUENCE [LARGE SCALE GENOMIC DNA]</scope>
    <source>
        <strain evidence="3">Vaf12</strain>
    </source>
</reference>
<dbReference type="Pfam" id="PF22725">
    <property type="entry name" value="GFO_IDH_MocA_C3"/>
    <property type="match status" value="1"/>
</dbReference>
<dbReference type="EMBL" id="LVYU01000084">
    <property type="protein sequence ID" value="KZB00774.1"/>
    <property type="molecule type" value="Genomic_DNA"/>
</dbReference>
<gene>
    <name evidence="3" type="ORF">A4A59_15835</name>
</gene>
<feature type="domain" description="Gfo/Idh/MocA-like oxidoreductase N-terminal" evidence="1">
    <location>
        <begin position="3"/>
        <end position="121"/>
    </location>
</feature>
<dbReference type="InterPro" id="IPR036291">
    <property type="entry name" value="NAD(P)-bd_dom_sf"/>
</dbReference>